<dbReference type="GO" id="GO:0010304">
    <property type="term" value="P:PSII associated light-harvesting complex II catabolic process"/>
    <property type="evidence" value="ECO:0007669"/>
    <property type="project" value="TreeGrafter"/>
</dbReference>
<dbReference type="InterPro" id="IPR052625">
    <property type="entry name" value="Chl_b_Red"/>
</dbReference>
<sequence length="283" mass="31199">YILGIQEGNKGLIKMSNVVITGSTKGVGRGLANEFARLGHNVVIASRNQEDIAKATQEMNKKSEGNIIGQVCDISDKVQIEALWELAKSEFGTVDYWINNAGYASGQNPVHKVPESLINTMINTNSIGTLFCSQVAINGFRAQGSGNLYNMLGGSFDGKRLTPGMGVYSSTKASINILTKYLVAENKNTGIVIGTISPGVLVTENWLNEQKRLTNEEWTKQRPMVSIICDHVETATPWIVDEILKNDISGKRIAWLTTYKIILRFIQAKLLGKKRDIFTRYGL</sequence>
<dbReference type="AlphaFoldDB" id="A0A382UIL0"/>
<dbReference type="InterPro" id="IPR036291">
    <property type="entry name" value="NAD(P)-bd_dom_sf"/>
</dbReference>
<organism evidence="1">
    <name type="scientific">marine metagenome</name>
    <dbReference type="NCBI Taxonomy" id="408172"/>
    <lineage>
        <taxon>unclassified sequences</taxon>
        <taxon>metagenomes</taxon>
        <taxon>ecological metagenomes</taxon>
    </lineage>
</organism>
<gene>
    <name evidence="1" type="ORF">METZ01_LOCUS386385</name>
</gene>
<feature type="non-terminal residue" evidence="1">
    <location>
        <position position="1"/>
    </location>
</feature>
<dbReference type="SUPFAM" id="SSF51735">
    <property type="entry name" value="NAD(P)-binding Rossmann-fold domains"/>
    <property type="match status" value="1"/>
</dbReference>
<dbReference type="Pfam" id="PF00106">
    <property type="entry name" value="adh_short"/>
    <property type="match status" value="1"/>
</dbReference>
<dbReference type="GO" id="GO:0034256">
    <property type="term" value="F:chlorophyll(ide) b reductase activity"/>
    <property type="evidence" value="ECO:0007669"/>
    <property type="project" value="TreeGrafter"/>
</dbReference>
<proteinExistence type="predicted"/>
<dbReference type="EMBL" id="UINC01144182">
    <property type="protein sequence ID" value="SVD33531.1"/>
    <property type="molecule type" value="Genomic_DNA"/>
</dbReference>
<dbReference type="CDD" id="cd05233">
    <property type="entry name" value="SDR_c"/>
    <property type="match status" value="1"/>
</dbReference>
<dbReference type="GO" id="GO:0015996">
    <property type="term" value="P:chlorophyll catabolic process"/>
    <property type="evidence" value="ECO:0007669"/>
    <property type="project" value="TreeGrafter"/>
</dbReference>
<dbReference type="Gene3D" id="3.40.50.720">
    <property type="entry name" value="NAD(P)-binding Rossmann-like Domain"/>
    <property type="match status" value="1"/>
</dbReference>
<dbReference type="PRINTS" id="PR00081">
    <property type="entry name" value="GDHRDH"/>
</dbReference>
<dbReference type="InterPro" id="IPR002347">
    <property type="entry name" value="SDR_fam"/>
</dbReference>
<accession>A0A382UIL0</accession>
<name>A0A382UIL0_9ZZZZ</name>
<dbReference type="PANTHER" id="PTHR24314:SF21">
    <property type="entry name" value="CHLOROPHYLL(IDE) B REDUCTASE NYC1, CHLOROPLASTIC-RELATED"/>
    <property type="match status" value="1"/>
</dbReference>
<protein>
    <submittedName>
        <fullName evidence="1">Uncharacterized protein</fullName>
    </submittedName>
</protein>
<evidence type="ECO:0000313" key="1">
    <source>
        <dbReference type="EMBL" id="SVD33531.1"/>
    </source>
</evidence>
<reference evidence="1" key="1">
    <citation type="submission" date="2018-05" db="EMBL/GenBank/DDBJ databases">
        <authorList>
            <person name="Lanie J.A."/>
            <person name="Ng W.-L."/>
            <person name="Kazmierczak K.M."/>
            <person name="Andrzejewski T.M."/>
            <person name="Davidsen T.M."/>
            <person name="Wayne K.J."/>
            <person name="Tettelin H."/>
            <person name="Glass J.I."/>
            <person name="Rusch D."/>
            <person name="Podicherti R."/>
            <person name="Tsui H.-C.T."/>
            <person name="Winkler M.E."/>
        </authorList>
    </citation>
    <scope>NUCLEOTIDE SEQUENCE</scope>
</reference>
<dbReference type="PANTHER" id="PTHR24314">
    <property type="entry name" value="NON-SPECIFIC LIPID TRANSFER PROTEIN-RELATED"/>
    <property type="match status" value="1"/>
</dbReference>